<evidence type="ECO:0000256" key="1">
    <source>
        <dbReference type="ARBA" id="ARBA00022723"/>
    </source>
</evidence>
<dbReference type="Proteomes" id="UP001589793">
    <property type="component" value="Unassembled WGS sequence"/>
</dbReference>
<organism evidence="5 6">
    <name type="scientific">Brachybacterium hainanense</name>
    <dbReference type="NCBI Taxonomy" id="1541174"/>
    <lineage>
        <taxon>Bacteria</taxon>
        <taxon>Bacillati</taxon>
        <taxon>Actinomycetota</taxon>
        <taxon>Actinomycetes</taxon>
        <taxon>Micrococcales</taxon>
        <taxon>Dermabacteraceae</taxon>
        <taxon>Brachybacterium</taxon>
    </lineage>
</organism>
<keyword evidence="6" id="KW-1185">Reference proteome</keyword>
<dbReference type="SUPFAM" id="SSF56300">
    <property type="entry name" value="Metallo-dependent phosphatases"/>
    <property type="match status" value="1"/>
</dbReference>
<evidence type="ECO:0000313" key="5">
    <source>
        <dbReference type="EMBL" id="MFC0675993.1"/>
    </source>
</evidence>
<proteinExistence type="predicted"/>
<keyword evidence="2" id="KW-0378">Hydrolase</keyword>
<evidence type="ECO:0000256" key="3">
    <source>
        <dbReference type="SAM" id="Phobius"/>
    </source>
</evidence>
<dbReference type="Pfam" id="PF00149">
    <property type="entry name" value="Metallophos"/>
    <property type="match status" value="1"/>
</dbReference>
<dbReference type="PANTHER" id="PTHR31302">
    <property type="entry name" value="TRANSMEMBRANE PROTEIN WITH METALLOPHOSPHOESTERASE DOMAIN-RELATED"/>
    <property type="match status" value="1"/>
</dbReference>
<protein>
    <submittedName>
        <fullName evidence="5">Metallophosphoesterase</fullName>
    </submittedName>
</protein>
<sequence length="319" mass="33841">MSAPLDAAGIGGVPPRGAASGDVRSRLSRWSLLRRSGVLALALAIVLGAWLVWDNRRLVTTELTLVDARLPAEFSGFRIVQISDLHSRTFGDGNAPLLEAVRRARPDAIALTGDLVDRTSPDADIALALVDELVRIAPVHYVTGNHEAAYRDTPGLLNGLRSRGVDVLRGDVVVHERGGARIAIAGIDDPAVEAPGEQIPEQGDSARTAARLDLVEDRLGAMGQERPFTVLLSHRPELIDPYAQAGMDVVLAGHAHGGQVRIPLLGGLVAPDQGLLPRYTEGIHVREGTALVISRGIGNSIAPIRVNDPAELVVVTLRS</sequence>
<evidence type="ECO:0000259" key="4">
    <source>
        <dbReference type="Pfam" id="PF00149"/>
    </source>
</evidence>
<dbReference type="InterPro" id="IPR029052">
    <property type="entry name" value="Metallo-depent_PP-like"/>
</dbReference>
<dbReference type="Gene3D" id="3.60.21.10">
    <property type="match status" value="1"/>
</dbReference>
<dbReference type="RefSeq" id="WP_376983035.1">
    <property type="nucleotide sequence ID" value="NZ_JBHLSV010000035.1"/>
</dbReference>
<name>A0ABV6RG47_9MICO</name>
<accession>A0ABV6RG47</accession>
<gene>
    <name evidence="5" type="ORF">ACFFF6_18745</name>
</gene>
<evidence type="ECO:0000313" key="6">
    <source>
        <dbReference type="Proteomes" id="UP001589793"/>
    </source>
</evidence>
<evidence type="ECO:0000256" key="2">
    <source>
        <dbReference type="ARBA" id="ARBA00022801"/>
    </source>
</evidence>
<keyword evidence="3" id="KW-0472">Membrane</keyword>
<dbReference type="PANTHER" id="PTHR31302:SF31">
    <property type="entry name" value="PHOSPHODIESTERASE YAEI"/>
    <property type="match status" value="1"/>
</dbReference>
<dbReference type="CDD" id="cd07385">
    <property type="entry name" value="MPP_YkuE_C"/>
    <property type="match status" value="1"/>
</dbReference>
<dbReference type="InterPro" id="IPR051158">
    <property type="entry name" value="Metallophosphoesterase_sf"/>
</dbReference>
<keyword evidence="3" id="KW-1133">Transmembrane helix</keyword>
<reference evidence="5 6" key="1">
    <citation type="submission" date="2024-09" db="EMBL/GenBank/DDBJ databases">
        <authorList>
            <person name="Sun Q."/>
            <person name="Mori K."/>
        </authorList>
    </citation>
    <scope>NUCLEOTIDE SEQUENCE [LARGE SCALE GENOMIC DNA]</scope>
    <source>
        <strain evidence="5 6">CICC 10874</strain>
    </source>
</reference>
<keyword evidence="3" id="KW-0812">Transmembrane</keyword>
<feature type="domain" description="Calcineurin-like phosphoesterase" evidence="4">
    <location>
        <begin position="77"/>
        <end position="257"/>
    </location>
</feature>
<comment type="caution">
    <text evidence="5">The sequence shown here is derived from an EMBL/GenBank/DDBJ whole genome shotgun (WGS) entry which is preliminary data.</text>
</comment>
<keyword evidence="1" id="KW-0479">Metal-binding</keyword>
<feature type="transmembrane region" description="Helical" evidence="3">
    <location>
        <begin position="32"/>
        <end position="53"/>
    </location>
</feature>
<dbReference type="EMBL" id="JBHLSV010000035">
    <property type="protein sequence ID" value="MFC0675993.1"/>
    <property type="molecule type" value="Genomic_DNA"/>
</dbReference>
<dbReference type="InterPro" id="IPR004843">
    <property type="entry name" value="Calcineurin-like_PHP"/>
</dbReference>